<sequence length="131" mass="14748">MTKLTDDAYRKAIEKGERFILQALPCMSLRDVVEQLGISDKELVRTAIILEDNSERVCPSFQFDLVNRRVHPVVGYANQILSSVSDQFDTAAWWITSTDTIDGSTPLDLLDKGELTEDLVDTVIHFSQQGM</sequence>
<reference evidence="1" key="2">
    <citation type="submission" date="2020-09" db="EMBL/GenBank/DDBJ databases">
        <authorList>
            <person name="Sun Q."/>
            <person name="Zhou Y."/>
        </authorList>
    </citation>
    <scope>NUCLEOTIDE SEQUENCE</scope>
    <source>
        <strain evidence="1">CGMCC 1.15478</strain>
    </source>
</reference>
<name>A0A916U0H4_9ACTN</name>
<dbReference type="Proteomes" id="UP000641514">
    <property type="component" value="Unassembled WGS sequence"/>
</dbReference>
<dbReference type="RefSeq" id="WP_188670359.1">
    <property type="nucleotide sequence ID" value="NZ_BMJH01000001.1"/>
</dbReference>
<proteinExistence type="predicted"/>
<evidence type="ECO:0000313" key="2">
    <source>
        <dbReference type="Proteomes" id="UP000641514"/>
    </source>
</evidence>
<organism evidence="1 2">
    <name type="scientific">Hoyosella rhizosphaerae</name>
    <dbReference type="NCBI Taxonomy" id="1755582"/>
    <lineage>
        <taxon>Bacteria</taxon>
        <taxon>Bacillati</taxon>
        <taxon>Actinomycetota</taxon>
        <taxon>Actinomycetes</taxon>
        <taxon>Mycobacteriales</taxon>
        <taxon>Hoyosellaceae</taxon>
        <taxon>Hoyosella</taxon>
    </lineage>
</organism>
<comment type="caution">
    <text evidence="1">The sequence shown here is derived from an EMBL/GenBank/DDBJ whole genome shotgun (WGS) entry which is preliminary data.</text>
</comment>
<accession>A0A916U0H4</accession>
<dbReference type="AlphaFoldDB" id="A0A916U0H4"/>
<evidence type="ECO:0000313" key="1">
    <source>
        <dbReference type="EMBL" id="GGC55725.1"/>
    </source>
</evidence>
<keyword evidence="2" id="KW-1185">Reference proteome</keyword>
<dbReference type="EMBL" id="BMJH01000001">
    <property type="protein sequence ID" value="GGC55725.1"/>
    <property type="molecule type" value="Genomic_DNA"/>
</dbReference>
<protein>
    <submittedName>
        <fullName evidence="1">Uncharacterized protein</fullName>
    </submittedName>
</protein>
<gene>
    <name evidence="1" type="ORF">GCM10011410_05150</name>
</gene>
<reference evidence="1" key="1">
    <citation type="journal article" date="2014" name="Int. J. Syst. Evol. Microbiol.">
        <title>Complete genome sequence of Corynebacterium casei LMG S-19264T (=DSM 44701T), isolated from a smear-ripened cheese.</title>
        <authorList>
            <consortium name="US DOE Joint Genome Institute (JGI-PGF)"/>
            <person name="Walter F."/>
            <person name="Albersmeier A."/>
            <person name="Kalinowski J."/>
            <person name="Ruckert C."/>
        </authorList>
    </citation>
    <scope>NUCLEOTIDE SEQUENCE</scope>
    <source>
        <strain evidence="1">CGMCC 1.15478</strain>
    </source>
</reference>